<name>A0AB39YHL5_9ACTN</name>
<evidence type="ECO:0000313" key="2">
    <source>
        <dbReference type="EMBL" id="XDV69392.1"/>
    </source>
</evidence>
<protein>
    <submittedName>
        <fullName evidence="2">Uncharacterized protein</fullName>
    </submittedName>
</protein>
<gene>
    <name evidence="2" type="ORF">AB5J51_41435</name>
</gene>
<accession>A0AB39YHL5</accession>
<dbReference type="AlphaFoldDB" id="A0AB39YHL5"/>
<proteinExistence type="predicted"/>
<dbReference type="EMBL" id="CP165728">
    <property type="protein sequence ID" value="XDV69392.1"/>
    <property type="molecule type" value="Genomic_DNA"/>
</dbReference>
<feature type="region of interest" description="Disordered" evidence="1">
    <location>
        <begin position="48"/>
        <end position="91"/>
    </location>
</feature>
<sequence length="91" mass="9578">MAGRRLTNPAGSSNDLRGDVLRVLGVLKVATADQIQRIASPHLTYRHTTKATASERKTARTASHAGALSDLRKHGLAENGGTTRAGSRCAT</sequence>
<evidence type="ECO:0000256" key="1">
    <source>
        <dbReference type="SAM" id="MobiDB-lite"/>
    </source>
</evidence>
<dbReference type="RefSeq" id="WP_369780566.1">
    <property type="nucleotide sequence ID" value="NZ_CP165728.1"/>
</dbReference>
<reference evidence="2" key="1">
    <citation type="submission" date="2024-08" db="EMBL/GenBank/DDBJ databases">
        <authorList>
            <person name="Yu S.T."/>
        </authorList>
    </citation>
    <scope>NUCLEOTIDE SEQUENCE</scope>
    <source>
        <strain evidence="2">R33</strain>
        <plasmid evidence="2">unnamed1</plasmid>
    </source>
</reference>
<geneLocation type="plasmid" evidence="2">
    <name>unnamed1</name>
</geneLocation>
<keyword evidence="2" id="KW-0614">Plasmid</keyword>
<feature type="compositionally biased region" description="Polar residues" evidence="1">
    <location>
        <begin position="80"/>
        <end position="91"/>
    </location>
</feature>
<organism evidence="2">
    <name type="scientific">Streptomyces sp. R33</name>
    <dbReference type="NCBI Taxonomy" id="3238629"/>
    <lineage>
        <taxon>Bacteria</taxon>
        <taxon>Bacillati</taxon>
        <taxon>Actinomycetota</taxon>
        <taxon>Actinomycetes</taxon>
        <taxon>Kitasatosporales</taxon>
        <taxon>Streptomycetaceae</taxon>
        <taxon>Streptomyces</taxon>
    </lineage>
</organism>